<accession>A0ABC9Z5E5</accession>
<protein>
    <submittedName>
        <fullName evidence="1">Uncharacterized protein</fullName>
    </submittedName>
</protein>
<reference evidence="1 2" key="2">
    <citation type="journal article" date="2016" name="Genome Announc.">
        <title>Draft Genome Sequence of Erythromycin- and Oxytetracycline-Sensitive Nocardia seriolae Strain U-1 (NBRC 110359).</title>
        <authorList>
            <person name="Imajoh M."/>
            <person name="Sukeda M."/>
            <person name="Shimizu M."/>
            <person name="Yamane J."/>
            <person name="Ohnishi K."/>
            <person name="Oshima S."/>
        </authorList>
    </citation>
    <scope>NUCLEOTIDE SEQUENCE [LARGE SCALE GENOMIC DNA]</scope>
    <source>
        <strain evidence="1 2">U-1</strain>
    </source>
</reference>
<name>A0ABC9Z5E5_9NOCA</name>
<evidence type="ECO:0000313" key="2">
    <source>
        <dbReference type="Proteomes" id="UP000037179"/>
    </source>
</evidence>
<evidence type="ECO:0000313" key="1">
    <source>
        <dbReference type="EMBL" id="GAP32989.1"/>
    </source>
</evidence>
<dbReference type="Proteomes" id="UP000037179">
    <property type="component" value="Unassembled WGS sequence"/>
</dbReference>
<reference evidence="2" key="1">
    <citation type="submission" date="2015-07" db="EMBL/GenBank/DDBJ databases">
        <title>Nocardia seriolae U-1 whole genome shotgun sequence.</title>
        <authorList>
            <person name="Imajoh M."/>
            <person name="Fukumoto Y."/>
            <person name="Sukeda M."/>
            <person name="Yamane J."/>
            <person name="Yamasaki K."/>
            <person name="Shimizu M."/>
            <person name="Ohnishi K."/>
            <person name="Oshima S."/>
        </authorList>
    </citation>
    <scope>NUCLEOTIDE SEQUENCE [LARGE SCALE GENOMIC DNA]</scope>
    <source>
        <strain evidence="2">U-1</strain>
    </source>
</reference>
<dbReference type="AlphaFoldDB" id="A0ABC9Z5E5"/>
<proteinExistence type="predicted"/>
<comment type="caution">
    <text evidence="1">The sequence shown here is derived from an EMBL/GenBank/DDBJ whole genome shotgun (WGS) entry which is preliminary data.</text>
</comment>
<dbReference type="EMBL" id="BBYQ01000198">
    <property type="protein sequence ID" value="GAP32989.1"/>
    <property type="molecule type" value="Genomic_DNA"/>
</dbReference>
<keyword evidence="2" id="KW-1185">Reference proteome</keyword>
<sequence>MHIKCTKIISPIDGSSMDSHPSIRIGAEYPLLSVSIGPSRGLQLQILTDEGPSFWNGEMFETVSNDIPDGWILQLSEGSLKIGPKEFLRPGFWESYFDDDPAAVQAFKHQLELIK</sequence>
<gene>
    <name evidence="1" type="ORF">NSK11_contig00198-0006</name>
</gene>
<organism evidence="1 2">
    <name type="scientific">Nocardia seriolae</name>
    <dbReference type="NCBI Taxonomy" id="37332"/>
    <lineage>
        <taxon>Bacteria</taxon>
        <taxon>Bacillati</taxon>
        <taxon>Actinomycetota</taxon>
        <taxon>Actinomycetes</taxon>
        <taxon>Mycobacteriales</taxon>
        <taxon>Nocardiaceae</taxon>
        <taxon>Nocardia</taxon>
    </lineage>
</organism>